<organism evidence="3 4">
    <name type="scientific">Rhodococcoides kroppenstedtii</name>
    <dbReference type="NCBI Taxonomy" id="293050"/>
    <lineage>
        <taxon>Bacteria</taxon>
        <taxon>Bacillati</taxon>
        <taxon>Actinomycetota</taxon>
        <taxon>Actinomycetes</taxon>
        <taxon>Mycobacteriales</taxon>
        <taxon>Nocardiaceae</taxon>
        <taxon>Rhodococcoides</taxon>
    </lineage>
</organism>
<evidence type="ECO:0000313" key="3">
    <source>
        <dbReference type="EMBL" id="SFA61540.1"/>
    </source>
</evidence>
<proteinExistence type="predicted"/>
<feature type="domain" description="Mce/MlaD" evidence="1">
    <location>
        <begin position="47"/>
        <end position="122"/>
    </location>
</feature>
<dbReference type="PANTHER" id="PTHR33371">
    <property type="entry name" value="INTERMEMBRANE PHOSPHOLIPID TRANSPORT SYSTEM BINDING PROTEIN MLAD-RELATED"/>
    <property type="match status" value="1"/>
</dbReference>
<reference evidence="3 4" key="1">
    <citation type="submission" date="2016-10" db="EMBL/GenBank/DDBJ databases">
        <authorList>
            <person name="de Groot N.N."/>
        </authorList>
    </citation>
    <scope>NUCLEOTIDE SEQUENCE [LARGE SCALE GENOMIC DNA]</scope>
    <source>
        <strain evidence="3 4">DSM 44908</strain>
    </source>
</reference>
<feature type="domain" description="Mammalian cell entry C-terminal" evidence="2">
    <location>
        <begin position="130"/>
        <end position="346"/>
    </location>
</feature>
<dbReference type="InterPro" id="IPR024516">
    <property type="entry name" value="Mce_C"/>
</dbReference>
<dbReference type="InterPro" id="IPR003399">
    <property type="entry name" value="Mce/MlaD"/>
</dbReference>
<dbReference type="GO" id="GO:0005576">
    <property type="term" value="C:extracellular region"/>
    <property type="evidence" value="ECO:0007669"/>
    <property type="project" value="TreeGrafter"/>
</dbReference>
<name>A0A1I0UCA0_9NOCA</name>
<evidence type="ECO:0000259" key="1">
    <source>
        <dbReference type="Pfam" id="PF02470"/>
    </source>
</evidence>
<protein>
    <submittedName>
        <fullName evidence="3">Phospholipid/cholesterol/gamma-HCH transport system substrate-binding protein</fullName>
    </submittedName>
</protein>
<dbReference type="InterPro" id="IPR005693">
    <property type="entry name" value="Mce"/>
</dbReference>
<dbReference type="PANTHER" id="PTHR33371:SF19">
    <property type="entry name" value="MCE-FAMILY PROTEIN MCE4A"/>
    <property type="match status" value="1"/>
</dbReference>
<dbReference type="Pfam" id="PF02470">
    <property type="entry name" value="MlaD"/>
    <property type="match status" value="1"/>
</dbReference>
<accession>A0A1I0UCA0</accession>
<dbReference type="NCBIfam" id="TIGR00996">
    <property type="entry name" value="Mtu_fam_mce"/>
    <property type="match status" value="1"/>
</dbReference>
<dbReference type="Proteomes" id="UP000182054">
    <property type="component" value="Unassembled WGS sequence"/>
</dbReference>
<dbReference type="InterPro" id="IPR052336">
    <property type="entry name" value="MlaD_Phospholipid_Transporter"/>
</dbReference>
<sequence length="402" mass="40997">MARRETTRSTWVHRGVAAGMALGLVGMAVGTVLAYRGTVRDLVSPPVLVTVESDRAGLVMDPGALVVWHGVEVGTVTAVRTRAGGAALHVSLDAETVRDVPANIGARIAATTVFGAKTVTLVDPPHPAAASITSGSVVEASSVTVETNTVFESLRSVLVAAQPDKLNTTLGAVSTALAGRGGALGTTLDDAAEVLGATAPLTATLERAVDDAATVAGTAADAAPDLTTLLASATTTARTVTDRRSALETALTAMTGTATTVDRVIGANADGWSSTLETARPTSSLLQRYSPMLSCFLQGADIARIGAEKVSGGNGRTMLLNSTVLFGVPPYRYETDLPRVAASGGPRCGALPLVQDSAIPTPYVVADTGSNPFRAGNRSPVLEPNSIIDLLPEGLTAPRPTR</sequence>
<dbReference type="GO" id="GO:0051701">
    <property type="term" value="P:biological process involved in interaction with host"/>
    <property type="evidence" value="ECO:0007669"/>
    <property type="project" value="TreeGrafter"/>
</dbReference>
<dbReference type="EMBL" id="FOJN01000018">
    <property type="protein sequence ID" value="SFA61540.1"/>
    <property type="molecule type" value="Genomic_DNA"/>
</dbReference>
<dbReference type="AlphaFoldDB" id="A0A1I0UCA0"/>
<dbReference type="Pfam" id="PF11887">
    <property type="entry name" value="Mce4_CUP1"/>
    <property type="match status" value="1"/>
</dbReference>
<evidence type="ECO:0000259" key="2">
    <source>
        <dbReference type="Pfam" id="PF11887"/>
    </source>
</evidence>
<gene>
    <name evidence="3" type="ORF">SAMN05444374_11819</name>
</gene>
<evidence type="ECO:0000313" key="4">
    <source>
        <dbReference type="Proteomes" id="UP000182054"/>
    </source>
</evidence>